<protein>
    <recommendedName>
        <fullName evidence="4">Gag-pol polyprotein</fullName>
    </recommendedName>
</protein>
<dbReference type="CDD" id="cd00303">
    <property type="entry name" value="retropepsin_like"/>
    <property type="match status" value="1"/>
</dbReference>
<evidence type="ECO:0000256" key="1">
    <source>
        <dbReference type="SAM" id="MobiDB-lite"/>
    </source>
</evidence>
<name>A0A2K3M4T0_TRIPR</name>
<organism evidence="2 3">
    <name type="scientific">Trifolium pratense</name>
    <name type="common">Red clover</name>
    <dbReference type="NCBI Taxonomy" id="57577"/>
    <lineage>
        <taxon>Eukaryota</taxon>
        <taxon>Viridiplantae</taxon>
        <taxon>Streptophyta</taxon>
        <taxon>Embryophyta</taxon>
        <taxon>Tracheophyta</taxon>
        <taxon>Spermatophyta</taxon>
        <taxon>Magnoliopsida</taxon>
        <taxon>eudicotyledons</taxon>
        <taxon>Gunneridae</taxon>
        <taxon>Pentapetalae</taxon>
        <taxon>rosids</taxon>
        <taxon>fabids</taxon>
        <taxon>Fabales</taxon>
        <taxon>Fabaceae</taxon>
        <taxon>Papilionoideae</taxon>
        <taxon>50 kb inversion clade</taxon>
        <taxon>NPAAA clade</taxon>
        <taxon>Hologalegina</taxon>
        <taxon>IRL clade</taxon>
        <taxon>Trifolieae</taxon>
        <taxon>Trifolium</taxon>
    </lineage>
</organism>
<reference evidence="2 3" key="2">
    <citation type="journal article" date="2017" name="Front. Plant Sci.">
        <title>Gene Classification and Mining of Molecular Markers Useful in Red Clover (Trifolium pratense) Breeding.</title>
        <authorList>
            <person name="Istvanek J."/>
            <person name="Dluhosova J."/>
            <person name="Dluhos P."/>
            <person name="Patkova L."/>
            <person name="Nedelnik J."/>
            <person name="Repkova J."/>
        </authorList>
    </citation>
    <scope>NUCLEOTIDE SEQUENCE [LARGE SCALE GENOMIC DNA]</scope>
    <source>
        <strain evidence="3">cv. Tatra</strain>
        <tissue evidence="2">Young leaves</tissue>
    </source>
</reference>
<sequence length="111" mass="12161">MSAKEYALDAKKSKGNNDHITDPLPTPMVVTAATDGRIETAWVYENCPITVSDRTFLVDLICVHLKSMDVILGMDWLSANSVYLGCKKKIVFIPPENMAEGEVISASLDNS</sequence>
<dbReference type="EMBL" id="ASHM01049626">
    <property type="protein sequence ID" value="PNX85797.1"/>
    <property type="molecule type" value="Genomic_DNA"/>
</dbReference>
<accession>A0A2K3M4T0</accession>
<gene>
    <name evidence="2" type="ORF">L195_g041871</name>
</gene>
<dbReference type="Proteomes" id="UP000236291">
    <property type="component" value="Unassembled WGS sequence"/>
</dbReference>
<dbReference type="AlphaFoldDB" id="A0A2K3M4T0"/>
<evidence type="ECO:0000313" key="3">
    <source>
        <dbReference type="Proteomes" id="UP000236291"/>
    </source>
</evidence>
<dbReference type="Gene3D" id="2.40.70.10">
    <property type="entry name" value="Acid Proteases"/>
    <property type="match status" value="1"/>
</dbReference>
<evidence type="ECO:0008006" key="4">
    <source>
        <dbReference type="Google" id="ProtNLM"/>
    </source>
</evidence>
<comment type="caution">
    <text evidence="2">The sequence shown here is derived from an EMBL/GenBank/DDBJ whole genome shotgun (WGS) entry which is preliminary data.</text>
</comment>
<dbReference type="SUPFAM" id="SSF50630">
    <property type="entry name" value="Acid proteases"/>
    <property type="match status" value="1"/>
</dbReference>
<reference evidence="2 3" key="1">
    <citation type="journal article" date="2014" name="Am. J. Bot.">
        <title>Genome assembly and annotation for red clover (Trifolium pratense; Fabaceae).</title>
        <authorList>
            <person name="Istvanek J."/>
            <person name="Jaros M."/>
            <person name="Krenek A."/>
            <person name="Repkova J."/>
        </authorList>
    </citation>
    <scope>NUCLEOTIDE SEQUENCE [LARGE SCALE GENOMIC DNA]</scope>
    <source>
        <strain evidence="3">cv. Tatra</strain>
        <tissue evidence="2">Young leaves</tissue>
    </source>
</reference>
<feature type="region of interest" description="Disordered" evidence="1">
    <location>
        <begin position="1"/>
        <end position="25"/>
    </location>
</feature>
<evidence type="ECO:0000313" key="2">
    <source>
        <dbReference type="EMBL" id="PNX85797.1"/>
    </source>
</evidence>
<dbReference type="Pfam" id="PF08284">
    <property type="entry name" value="RVP_2"/>
    <property type="match status" value="1"/>
</dbReference>
<proteinExistence type="predicted"/>
<dbReference type="InterPro" id="IPR021109">
    <property type="entry name" value="Peptidase_aspartic_dom_sf"/>
</dbReference>
<feature type="compositionally biased region" description="Basic and acidic residues" evidence="1">
    <location>
        <begin position="1"/>
        <end position="21"/>
    </location>
</feature>